<dbReference type="Pfam" id="PF00581">
    <property type="entry name" value="Rhodanese"/>
    <property type="match status" value="1"/>
</dbReference>
<dbReference type="EMBL" id="LUGG01000007">
    <property type="protein sequence ID" value="OBZ73340.1"/>
    <property type="molecule type" value="Genomic_DNA"/>
</dbReference>
<protein>
    <recommendedName>
        <fullName evidence="2">Rhodanese domain-containing protein</fullName>
    </recommendedName>
</protein>
<dbReference type="SMART" id="SM00450">
    <property type="entry name" value="RHOD"/>
    <property type="match status" value="1"/>
</dbReference>
<evidence type="ECO:0000256" key="1">
    <source>
        <dbReference type="SAM" id="MobiDB-lite"/>
    </source>
</evidence>
<feature type="region of interest" description="Disordered" evidence="1">
    <location>
        <begin position="1"/>
        <end position="53"/>
    </location>
</feature>
<evidence type="ECO:0000259" key="2">
    <source>
        <dbReference type="PROSITE" id="PS50206"/>
    </source>
</evidence>
<feature type="domain" description="Rhodanese" evidence="2">
    <location>
        <begin position="236"/>
        <end position="330"/>
    </location>
</feature>
<accession>A0A1C7M8T7</accession>
<name>A0A1C7M8T7_GRIFR</name>
<feature type="compositionally biased region" description="Low complexity" evidence="1">
    <location>
        <begin position="126"/>
        <end position="156"/>
    </location>
</feature>
<dbReference type="STRING" id="5627.A0A1C7M8T7"/>
<evidence type="ECO:0000313" key="3">
    <source>
        <dbReference type="EMBL" id="OBZ73340.1"/>
    </source>
</evidence>
<organism evidence="3 4">
    <name type="scientific">Grifola frondosa</name>
    <name type="common">Maitake</name>
    <name type="synonym">Polyporus frondosus</name>
    <dbReference type="NCBI Taxonomy" id="5627"/>
    <lineage>
        <taxon>Eukaryota</taxon>
        <taxon>Fungi</taxon>
        <taxon>Dikarya</taxon>
        <taxon>Basidiomycota</taxon>
        <taxon>Agaricomycotina</taxon>
        <taxon>Agaricomycetes</taxon>
        <taxon>Polyporales</taxon>
        <taxon>Grifolaceae</taxon>
        <taxon>Grifola</taxon>
    </lineage>
</organism>
<dbReference type="InterPro" id="IPR036873">
    <property type="entry name" value="Rhodanese-like_dom_sf"/>
</dbReference>
<reference evidence="3 4" key="1">
    <citation type="submission" date="2016-03" db="EMBL/GenBank/DDBJ databases">
        <title>Whole genome sequencing of Grifola frondosa 9006-11.</title>
        <authorList>
            <person name="Min B."/>
            <person name="Park H."/>
            <person name="Kim J.-G."/>
            <person name="Cho H."/>
            <person name="Oh Y.-L."/>
            <person name="Kong W.-S."/>
            <person name="Choi I.-G."/>
        </authorList>
    </citation>
    <scope>NUCLEOTIDE SEQUENCE [LARGE SCALE GENOMIC DNA]</scope>
    <source>
        <strain evidence="3 4">9006-11</strain>
    </source>
</reference>
<dbReference type="InterPro" id="IPR001763">
    <property type="entry name" value="Rhodanese-like_dom"/>
</dbReference>
<dbReference type="OrthoDB" id="566238at2759"/>
<evidence type="ECO:0000313" key="4">
    <source>
        <dbReference type="Proteomes" id="UP000092993"/>
    </source>
</evidence>
<feature type="compositionally biased region" description="Pro residues" evidence="1">
    <location>
        <begin position="99"/>
        <end position="111"/>
    </location>
</feature>
<keyword evidence="4" id="KW-1185">Reference proteome</keyword>
<dbReference type="Gene3D" id="3.40.250.10">
    <property type="entry name" value="Rhodanese-like domain"/>
    <property type="match status" value="1"/>
</dbReference>
<dbReference type="SUPFAM" id="SSF52821">
    <property type="entry name" value="Rhodanese/Cell cycle control phosphatase"/>
    <property type="match status" value="1"/>
</dbReference>
<feature type="compositionally biased region" description="Low complexity" evidence="1">
    <location>
        <begin position="16"/>
        <end position="26"/>
    </location>
</feature>
<dbReference type="PROSITE" id="PS50206">
    <property type="entry name" value="RHODANESE_3"/>
    <property type="match status" value="1"/>
</dbReference>
<feature type="region of interest" description="Disordered" evidence="1">
    <location>
        <begin position="92"/>
        <end position="160"/>
    </location>
</feature>
<sequence>MSASSTSELRSRTRDSLSSTSSSSLSYGRPITRDYALPLTHQPSSTPEASPPLRTLDDVRAQTAQNIAVRAIHQSELIDGTKVGVVLTLSHTPSLPSSPSSPPPSNAPSPPTHTSSRSPPPPSGPSPSSSAAPRTRSSRAQASSSAPSSPHASGATRTARGQWTGFVRDVGRSPYDEAALWDVVRKAARSPMEPLVPPPGSCSIAQLLERARARLERIGPQKAYAELRDARAPWPVVLVDIRPAAQRAAEGGVRGAVVVERNVLEWRFDPRCAHRLAIADRYDLRVILMCQEGYTSSLAAAALHDLGLLNATDVVGGYVAWKEAGLPFAIEDGSLGVRVRGLLRMRVMGSLDRWVLGHMRVHDDAA</sequence>
<dbReference type="AlphaFoldDB" id="A0A1C7M8T7"/>
<dbReference type="Proteomes" id="UP000092993">
    <property type="component" value="Unassembled WGS sequence"/>
</dbReference>
<gene>
    <name evidence="3" type="ORF">A0H81_06780</name>
</gene>
<proteinExistence type="predicted"/>
<comment type="caution">
    <text evidence="3">The sequence shown here is derived from an EMBL/GenBank/DDBJ whole genome shotgun (WGS) entry which is preliminary data.</text>
</comment>